<accession>A0ABU2Y7U6</accession>
<dbReference type="EMBL" id="JAVRHV010000009">
    <property type="protein sequence ID" value="MDT0554270.1"/>
    <property type="molecule type" value="Genomic_DNA"/>
</dbReference>
<evidence type="ECO:0000313" key="2">
    <source>
        <dbReference type="Proteomes" id="UP001252186"/>
    </source>
</evidence>
<sequence>QDAAIALNTAKTGITAGQAAIIANTSGTNTGDQDISGIATNTTNIATNTGNISGNEADIIVLDTAIGAIEIEQTAQDAAIDLNTAKASESTTVSDTAELDLTLTGTDITADILASSIDETKLDASVNASLDLADTALQSFTEADTFDSVTSRGNTTSNDISVRGATVGVNGLNINGDTTIGSALFMPSYSPGSGRNLVSIGQNGGQAYGTTDNSSNWNTAFSWGNHATEGYLTSFSESDPTFIASQAVNIDATDVTNLGNLSGTNSGNVTINGASEGSFITLLGQELTVNKVPLSEIAFSAAQTTAITNISGTNTGDQDISGIATNATNISGNEADIIVLDTAIGVIETEQTTQNSAIGTNATDIANLLESVKTKAVHSNNSDITTNLNSTNGVFDQLIPIFGNNQFIGNTGNLENSSNEYFTVASNILTVHFTGRIIIDANLYMEAAVNRASVQMRIKKNGTTEVGPIASSGYIRNGNGHTESSVHISGFILSVVPGDEISFYAKRAAAAGTVNMTSETSSVSIIKLID</sequence>
<organism evidence="1 2">
    <name type="scientific">Urechidicola vernalis</name>
    <dbReference type="NCBI Taxonomy" id="3075600"/>
    <lineage>
        <taxon>Bacteria</taxon>
        <taxon>Pseudomonadati</taxon>
        <taxon>Bacteroidota</taxon>
        <taxon>Flavobacteriia</taxon>
        <taxon>Flavobacteriales</taxon>
        <taxon>Flavobacteriaceae</taxon>
        <taxon>Urechidicola</taxon>
    </lineage>
</organism>
<proteinExistence type="predicted"/>
<feature type="non-terminal residue" evidence="1">
    <location>
        <position position="1"/>
    </location>
</feature>
<evidence type="ECO:0000313" key="1">
    <source>
        <dbReference type="EMBL" id="MDT0554270.1"/>
    </source>
</evidence>
<dbReference type="Proteomes" id="UP001252186">
    <property type="component" value="Unassembled WGS sequence"/>
</dbReference>
<protein>
    <recommendedName>
        <fullName evidence="3">Trimeric autotransporter adhesin YadA-like stalk domain-containing protein</fullName>
    </recommendedName>
</protein>
<dbReference type="RefSeq" id="WP_311594356.1">
    <property type="nucleotide sequence ID" value="NZ_JAVRHV010000009.1"/>
</dbReference>
<gene>
    <name evidence="1" type="ORF">RM519_13495</name>
</gene>
<comment type="caution">
    <text evidence="1">The sequence shown here is derived from an EMBL/GenBank/DDBJ whole genome shotgun (WGS) entry which is preliminary data.</text>
</comment>
<name>A0ABU2Y7U6_9FLAO</name>
<keyword evidence="2" id="KW-1185">Reference proteome</keyword>
<evidence type="ECO:0008006" key="3">
    <source>
        <dbReference type="Google" id="ProtNLM"/>
    </source>
</evidence>
<reference evidence="1 2" key="1">
    <citation type="submission" date="2023-09" db="EMBL/GenBank/DDBJ databases">
        <authorList>
            <person name="Rey-Velasco X."/>
        </authorList>
    </citation>
    <scope>NUCLEOTIDE SEQUENCE [LARGE SCALE GENOMIC DNA]</scope>
    <source>
        <strain evidence="1 2">P050</strain>
    </source>
</reference>